<organism evidence="2 3">
    <name type="scientific">Bathymodiolus azoricus thioautotrophic gill symbiont</name>
    <dbReference type="NCBI Taxonomy" id="235205"/>
    <lineage>
        <taxon>Bacteria</taxon>
        <taxon>Pseudomonadati</taxon>
        <taxon>Pseudomonadota</taxon>
        <taxon>Gammaproteobacteria</taxon>
        <taxon>sulfur-oxidizing symbionts</taxon>
    </lineage>
</organism>
<proteinExistence type="predicted"/>
<dbReference type="GO" id="GO:0016740">
    <property type="term" value="F:transferase activity"/>
    <property type="evidence" value="ECO:0007669"/>
    <property type="project" value="UniProtKB-KW"/>
</dbReference>
<dbReference type="AlphaFoldDB" id="A0A1H6JD83"/>
<keyword evidence="1" id="KW-1133">Transmembrane helix</keyword>
<evidence type="ECO:0000313" key="3">
    <source>
        <dbReference type="Proteomes" id="UP000198559"/>
    </source>
</evidence>
<keyword evidence="1" id="KW-0472">Membrane</keyword>
<accession>A0A1H6JD83</accession>
<evidence type="ECO:0000256" key="1">
    <source>
        <dbReference type="SAM" id="Phobius"/>
    </source>
</evidence>
<dbReference type="InterPro" id="IPR036138">
    <property type="entry name" value="PBP_dimer_sf"/>
</dbReference>
<reference evidence="3" key="1">
    <citation type="submission" date="2016-06" db="EMBL/GenBank/DDBJ databases">
        <authorList>
            <person name="Petersen J."/>
            <person name="Sayavedra L."/>
        </authorList>
    </citation>
    <scope>NUCLEOTIDE SEQUENCE [LARGE SCALE GENOMIC DNA]</scope>
    <source>
        <strain evidence="3">BazSymB</strain>
    </source>
</reference>
<name>A0A1H6JD83_9GAMM</name>
<protein>
    <submittedName>
        <fullName evidence="2">[weak similarity to] peptidoglycanglycosyltransferase</fullName>
    </submittedName>
</protein>
<dbReference type="Proteomes" id="UP000198559">
    <property type="component" value="Unassembled WGS sequence"/>
</dbReference>
<sequence length="87" mass="9933">MKLFKIGLFQKSQNYSRRQLVVQSIFTSLGVIFFFRIINIYQIDVGGVGIQEKARKQTEITSSIKARRGDILDRNGDVLASNLILKK</sequence>
<keyword evidence="2" id="KW-0808">Transferase</keyword>
<keyword evidence="1" id="KW-0812">Transmembrane</keyword>
<dbReference type="STRING" id="235205.BAZSYMB_SCAFFOLD00004_1"/>
<gene>
    <name evidence="2" type="ORF">BAZSYMB_SCAFFOLD00004_1</name>
</gene>
<dbReference type="EMBL" id="CVUD02000032">
    <property type="protein sequence ID" value="SEH57019.1"/>
    <property type="molecule type" value="Genomic_DNA"/>
</dbReference>
<dbReference type="SUPFAM" id="SSF56519">
    <property type="entry name" value="Penicillin binding protein dimerisation domain"/>
    <property type="match status" value="1"/>
</dbReference>
<feature type="transmembrane region" description="Helical" evidence="1">
    <location>
        <begin position="20"/>
        <end position="38"/>
    </location>
</feature>
<evidence type="ECO:0000313" key="2">
    <source>
        <dbReference type="EMBL" id="SEH57019.1"/>
    </source>
</evidence>
<dbReference type="GO" id="GO:0008658">
    <property type="term" value="F:penicillin binding"/>
    <property type="evidence" value="ECO:0007669"/>
    <property type="project" value="InterPro"/>
</dbReference>